<feature type="domain" description="Peptidase M20 dimerisation" evidence="4">
    <location>
        <begin position="196"/>
        <end position="348"/>
    </location>
</feature>
<dbReference type="KEGG" id="dsc:ABOD76_16130"/>
<dbReference type="EC" id="3.4.13.-" evidence="5"/>
<evidence type="ECO:0000256" key="2">
    <source>
        <dbReference type="ARBA" id="ARBA00022723"/>
    </source>
</evidence>
<dbReference type="FunFam" id="3.30.70.360:FF:000016">
    <property type="entry name" value="Peptidase family M20/M25/M40"/>
    <property type="match status" value="1"/>
</dbReference>
<evidence type="ECO:0000256" key="1">
    <source>
        <dbReference type="ARBA" id="ARBA00022670"/>
    </source>
</evidence>
<dbReference type="InterPro" id="IPR011650">
    <property type="entry name" value="Peptidase_M20_dimer"/>
</dbReference>
<evidence type="ECO:0000259" key="4">
    <source>
        <dbReference type="Pfam" id="PF07687"/>
    </source>
</evidence>
<sequence length="451" mass="48755">MTLNDHLDTAQADQELFELLRIPSVSADPTHQADMGRAAEFLRAKLDRLGFEARVDPTAGHPVVYAERLKAPGAPTVLIYGHYDVQPEAPLEMWTTPPFEPTVRNGRIYARGSTDDKGQAYAHVRGAELLLSQGELPVNLKFLLEGEEEVGSRNLEPYIREHQDELQADVIVISDGSRFAPDVPTVTYGLRGLSYVEVHVTGANRDLHSGSYGGAAPNPINALASIIARLKDEQGRVTVPGFYDGVEELTDQEREMWAQLPHNDAEFAASIGATALPGEAGYSTLERLWARPTLDVNGIWGGYQGEGSKTVIAGKAGAKISMRLVPGQDPERITELVKQYIPTLAPEGAQVEVVGLHGGQPVKVDLDSPYVQAAGAALERVYGKRPAYARTGGSIPIVAAFRSLLGAPVLLVDMGLNEDAPHSPNESFALSDYHNGILTSAYLLQEIGQLR</sequence>
<gene>
    <name evidence="5" type="ORF">ABOD76_16130</name>
</gene>
<dbReference type="NCBIfam" id="NF006579">
    <property type="entry name" value="PRK09104.1"/>
    <property type="match status" value="1"/>
</dbReference>
<keyword evidence="5" id="KW-0224">Dipeptidase</keyword>
<dbReference type="PANTHER" id="PTHR43270">
    <property type="entry name" value="BETA-ALA-HIS DIPEPTIDASE"/>
    <property type="match status" value="1"/>
</dbReference>
<evidence type="ECO:0000256" key="3">
    <source>
        <dbReference type="ARBA" id="ARBA00022801"/>
    </source>
</evidence>
<keyword evidence="3 5" id="KW-0378">Hydrolase</keyword>
<dbReference type="InterPro" id="IPR051458">
    <property type="entry name" value="Cyt/Met_Dipeptidase"/>
</dbReference>
<dbReference type="Pfam" id="PF01546">
    <property type="entry name" value="Peptidase_M20"/>
    <property type="match status" value="1"/>
</dbReference>
<keyword evidence="1" id="KW-0645">Protease</keyword>
<dbReference type="GO" id="GO:0046872">
    <property type="term" value="F:metal ion binding"/>
    <property type="evidence" value="ECO:0007669"/>
    <property type="project" value="UniProtKB-KW"/>
</dbReference>
<dbReference type="EMBL" id="CP158299">
    <property type="protein sequence ID" value="XBV84955.1"/>
    <property type="molecule type" value="Genomic_DNA"/>
</dbReference>
<dbReference type="Gene3D" id="3.40.630.10">
    <property type="entry name" value="Zn peptidases"/>
    <property type="match status" value="1"/>
</dbReference>
<dbReference type="GO" id="GO:0016805">
    <property type="term" value="F:dipeptidase activity"/>
    <property type="evidence" value="ECO:0007669"/>
    <property type="project" value="UniProtKB-KW"/>
</dbReference>
<protein>
    <submittedName>
        <fullName evidence="5">Dipeptidase</fullName>
        <ecNumber evidence="5">3.4.13.-</ecNumber>
    </submittedName>
</protein>
<dbReference type="AlphaFoldDB" id="A0AAU7UAG4"/>
<dbReference type="InterPro" id="IPR002933">
    <property type="entry name" value="Peptidase_M20"/>
</dbReference>
<organism evidence="5">
    <name type="scientific">Deinococcus sonorensis KR-87</name>
    <dbReference type="NCBI Taxonomy" id="694439"/>
    <lineage>
        <taxon>Bacteria</taxon>
        <taxon>Thermotogati</taxon>
        <taxon>Deinococcota</taxon>
        <taxon>Deinococci</taxon>
        <taxon>Deinococcales</taxon>
        <taxon>Deinococcaceae</taxon>
        <taxon>Deinococcus</taxon>
    </lineage>
</organism>
<evidence type="ECO:0000313" key="5">
    <source>
        <dbReference type="EMBL" id="XBV84955.1"/>
    </source>
</evidence>
<dbReference type="GO" id="GO:0006508">
    <property type="term" value="P:proteolysis"/>
    <property type="evidence" value="ECO:0007669"/>
    <property type="project" value="UniProtKB-KW"/>
</dbReference>
<dbReference type="PANTHER" id="PTHR43270:SF12">
    <property type="entry name" value="SUCCINYL-DIAMINOPIMELATE DESUCCINYLASE"/>
    <property type="match status" value="1"/>
</dbReference>
<reference evidence="5" key="1">
    <citation type="submission" date="2024-06" db="EMBL/GenBank/DDBJ databases">
        <title>Draft Genome Sequence of Deinococcus sonorensis Type Strain KR-87, a Biofilm Producing Representative of the Genus Deinococcus.</title>
        <authorList>
            <person name="Boren L.S."/>
            <person name="Grosso R.A."/>
            <person name="Hugenberg-Cox A.N."/>
            <person name="Hill J.T.E."/>
            <person name="Albert C.M."/>
            <person name="Tuohy J.M."/>
        </authorList>
    </citation>
    <scope>NUCLEOTIDE SEQUENCE</scope>
    <source>
        <strain evidence="5">KR-87</strain>
    </source>
</reference>
<dbReference type="SUPFAM" id="SSF55031">
    <property type="entry name" value="Bacterial exopeptidase dimerisation domain"/>
    <property type="match status" value="1"/>
</dbReference>
<dbReference type="Gene3D" id="3.30.70.360">
    <property type="match status" value="1"/>
</dbReference>
<dbReference type="SUPFAM" id="SSF53187">
    <property type="entry name" value="Zn-dependent exopeptidases"/>
    <property type="match status" value="1"/>
</dbReference>
<accession>A0AAU7UAG4</accession>
<name>A0AAU7UAG4_9DEIO</name>
<keyword evidence="2" id="KW-0479">Metal-binding</keyword>
<dbReference type="CDD" id="cd05680">
    <property type="entry name" value="M20_dipept_like"/>
    <property type="match status" value="1"/>
</dbReference>
<dbReference type="NCBIfam" id="NF006053">
    <property type="entry name" value="PRK08201.1"/>
    <property type="match status" value="1"/>
</dbReference>
<proteinExistence type="predicted"/>
<dbReference type="InterPro" id="IPR036264">
    <property type="entry name" value="Bact_exopeptidase_dim_dom"/>
</dbReference>
<dbReference type="NCBIfam" id="NF005914">
    <property type="entry name" value="PRK07907.1"/>
    <property type="match status" value="1"/>
</dbReference>
<dbReference type="RefSeq" id="WP_350242992.1">
    <property type="nucleotide sequence ID" value="NZ_CP158299.1"/>
</dbReference>
<dbReference type="Pfam" id="PF07687">
    <property type="entry name" value="M20_dimer"/>
    <property type="match status" value="1"/>
</dbReference>